<sequence length="163" mass="18524">MFPADLPDVDETHLTSASQRYLSAVDSEPDTSHWIHSSHTSKVPIKAANIRQLQLFEDDQPPCVLLGLHPPDDPTRVVAVYLHDRWWSLDDVLRTSSRSRSSLLPVESLTERVMVFLLSRLVDNPSPGEDLFSLHPRTESCKLLWRDGRALGFYTVKHKGTRV</sequence>
<accession>A0A9Y4JT77</accession>
<dbReference type="PANTHER" id="PTHR22442:SF4">
    <property type="entry name" value="PROTEIN FAM169BP"/>
    <property type="match status" value="1"/>
</dbReference>
<dbReference type="AlphaFoldDB" id="A0A9Y4JT77"/>
<evidence type="ECO:0000313" key="1">
    <source>
        <dbReference type="Proteomes" id="UP000694891"/>
    </source>
</evidence>
<proteinExistence type="predicted"/>
<name>A0A9Y4JT77_9TELE</name>
<evidence type="ECO:0000313" key="2">
    <source>
        <dbReference type="RefSeq" id="XP_008278468.1"/>
    </source>
</evidence>
<dbReference type="GeneID" id="103356175"/>
<dbReference type="InterPro" id="IPR029625">
    <property type="entry name" value="FAM169"/>
</dbReference>
<reference evidence="2" key="1">
    <citation type="submission" date="2025-08" db="UniProtKB">
        <authorList>
            <consortium name="RefSeq"/>
        </authorList>
    </citation>
    <scope>IDENTIFICATION</scope>
</reference>
<organism evidence="1 2">
    <name type="scientific">Stegastes partitus</name>
    <name type="common">bicolor damselfish</name>
    <dbReference type="NCBI Taxonomy" id="144197"/>
    <lineage>
        <taxon>Eukaryota</taxon>
        <taxon>Metazoa</taxon>
        <taxon>Chordata</taxon>
        <taxon>Craniata</taxon>
        <taxon>Vertebrata</taxon>
        <taxon>Euteleostomi</taxon>
        <taxon>Actinopterygii</taxon>
        <taxon>Neopterygii</taxon>
        <taxon>Teleostei</taxon>
        <taxon>Neoteleostei</taxon>
        <taxon>Acanthomorphata</taxon>
        <taxon>Ovalentaria</taxon>
        <taxon>Pomacentridae</taxon>
        <taxon>Stegastes</taxon>
    </lineage>
</organism>
<gene>
    <name evidence="2" type="primary">fam169b</name>
</gene>
<dbReference type="PANTHER" id="PTHR22442">
    <property type="match status" value="1"/>
</dbReference>
<protein>
    <submittedName>
        <fullName evidence="2">Protein FAM169B</fullName>
    </submittedName>
</protein>
<dbReference type="CTD" id="434197"/>
<keyword evidence="1" id="KW-1185">Reference proteome</keyword>
<dbReference type="RefSeq" id="XP_008278468.1">
    <property type="nucleotide sequence ID" value="XM_008280246.1"/>
</dbReference>
<dbReference type="Proteomes" id="UP000694891">
    <property type="component" value="Unplaced"/>
</dbReference>